<dbReference type="EMBL" id="JANTQA010000051">
    <property type="protein sequence ID" value="KAJ3430022.1"/>
    <property type="molecule type" value="Genomic_DNA"/>
</dbReference>
<feature type="compositionally biased region" description="Polar residues" evidence="2">
    <location>
        <begin position="212"/>
        <end position="225"/>
    </location>
</feature>
<comment type="caution">
    <text evidence="4">The sequence shown here is derived from an EMBL/GenBank/DDBJ whole genome shotgun (WGS) entry which is preliminary data.</text>
</comment>
<feature type="region of interest" description="Disordered" evidence="2">
    <location>
        <begin position="182"/>
        <end position="249"/>
    </location>
</feature>
<dbReference type="PANTHER" id="PTHR31315">
    <property type="entry name" value="PROTEIN SIP5"/>
    <property type="match status" value="1"/>
</dbReference>
<dbReference type="PANTHER" id="PTHR31315:SF1">
    <property type="entry name" value="PROTEIN SIP5"/>
    <property type="match status" value="1"/>
</dbReference>
<accession>A0AAV7YPZ7</accession>
<dbReference type="PROSITE" id="PS50089">
    <property type="entry name" value="ZF_RING_2"/>
    <property type="match status" value="1"/>
</dbReference>
<evidence type="ECO:0000259" key="3">
    <source>
        <dbReference type="PROSITE" id="PS50089"/>
    </source>
</evidence>
<gene>
    <name evidence="4" type="ORF">M0812_23022</name>
</gene>
<feature type="domain" description="RING-type" evidence="3">
    <location>
        <begin position="65"/>
        <end position="109"/>
    </location>
</feature>
<sequence length="294" mass="35790">MDLQKYRSLLEYLNVSRQKYFVPTYEIYSEVDWEQEYVKNLIKQKRLSPIFAPEYEKTKTATQECLICYNFFPILNMSMCCKKPICTECYLQIRPHKCSKEQDLCPFCRQKFFKVFYTQTQFLWTSENDGENDEKIVELEMKAMEKDRRLFEEQTKKIRGEMLKIREREEKEGLYKKEFRKMRMKKKKQKRTKRLFKRQLRRQRRSSLKKSNYSYSGSDLSDITNSSSSSSISESESEQEQEQEQQQVQVQENLTNLERIQQMYTNINNLNRRERAELEDLMMQESLRISMEQN</sequence>
<dbReference type="InterPro" id="IPR039301">
    <property type="entry name" value="Sip5/DA2"/>
</dbReference>
<name>A0AAV7YPZ7_9EUKA</name>
<keyword evidence="1" id="KW-0863">Zinc-finger</keyword>
<dbReference type="AlphaFoldDB" id="A0AAV7YPZ7"/>
<proteinExistence type="predicted"/>
<reference evidence="4" key="1">
    <citation type="submission" date="2022-08" db="EMBL/GenBank/DDBJ databases">
        <title>Novel sulphate-reducing endosymbionts in the free-living metamonad Anaeramoeba.</title>
        <authorList>
            <person name="Jerlstrom-Hultqvist J."/>
            <person name="Cepicka I."/>
            <person name="Gallot-Lavallee L."/>
            <person name="Salas-Leiva D."/>
            <person name="Curtis B.A."/>
            <person name="Zahonova K."/>
            <person name="Pipaliya S."/>
            <person name="Dacks J."/>
            <person name="Roger A.J."/>
        </authorList>
    </citation>
    <scope>NUCLEOTIDE SEQUENCE</scope>
    <source>
        <strain evidence="4">Busselton2</strain>
    </source>
</reference>
<keyword evidence="1" id="KW-0862">Zinc</keyword>
<protein>
    <submittedName>
        <fullName evidence="4">Protein sip5</fullName>
    </submittedName>
</protein>
<evidence type="ECO:0000256" key="1">
    <source>
        <dbReference type="PROSITE-ProRule" id="PRU00175"/>
    </source>
</evidence>
<dbReference type="InterPro" id="IPR001841">
    <property type="entry name" value="Znf_RING"/>
</dbReference>
<keyword evidence="1" id="KW-0479">Metal-binding</keyword>
<dbReference type="GO" id="GO:0008270">
    <property type="term" value="F:zinc ion binding"/>
    <property type="evidence" value="ECO:0007669"/>
    <property type="project" value="UniProtKB-KW"/>
</dbReference>
<evidence type="ECO:0000313" key="4">
    <source>
        <dbReference type="EMBL" id="KAJ3430022.1"/>
    </source>
</evidence>
<dbReference type="GO" id="GO:0005737">
    <property type="term" value="C:cytoplasm"/>
    <property type="evidence" value="ECO:0007669"/>
    <property type="project" value="TreeGrafter"/>
</dbReference>
<evidence type="ECO:0000256" key="2">
    <source>
        <dbReference type="SAM" id="MobiDB-lite"/>
    </source>
</evidence>
<evidence type="ECO:0000313" key="5">
    <source>
        <dbReference type="Proteomes" id="UP001146793"/>
    </source>
</evidence>
<organism evidence="4 5">
    <name type="scientific">Anaeramoeba flamelloides</name>
    <dbReference type="NCBI Taxonomy" id="1746091"/>
    <lineage>
        <taxon>Eukaryota</taxon>
        <taxon>Metamonada</taxon>
        <taxon>Anaeramoebidae</taxon>
        <taxon>Anaeramoeba</taxon>
    </lineage>
</organism>
<dbReference type="Proteomes" id="UP001146793">
    <property type="component" value="Unassembled WGS sequence"/>
</dbReference>
<feature type="compositionally biased region" description="Basic residues" evidence="2">
    <location>
        <begin position="182"/>
        <end position="208"/>
    </location>
</feature>